<feature type="transmembrane region" description="Helical" evidence="8">
    <location>
        <begin position="70"/>
        <end position="91"/>
    </location>
</feature>
<feature type="domain" description="NADH:quinone oxidoreductase/Mrp antiporter transmembrane" evidence="9">
    <location>
        <begin position="119"/>
        <end position="377"/>
    </location>
</feature>
<feature type="transmembrane region" description="Helical" evidence="8">
    <location>
        <begin position="288"/>
        <end position="309"/>
    </location>
</feature>
<dbReference type="Proteomes" id="UP001143330">
    <property type="component" value="Unassembled WGS sequence"/>
</dbReference>
<comment type="subcellular location">
    <subcellularLocation>
        <location evidence="1">Cell membrane</location>
        <topology evidence="1">Multi-pass membrane protein</topology>
    </subcellularLocation>
    <subcellularLocation>
        <location evidence="7">Membrane</location>
        <topology evidence="7">Multi-pass membrane protein</topology>
    </subcellularLocation>
</comment>
<evidence type="ECO:0000256" key="3">
    <source>
        <dbReference type="ARBA" id="ARBA00022475"/>
    </source>
</evidence>
<evidence type="ECO:0000256" key="6">
    <source>
        <dbReference type="ARBA" id="ARBA00023136"/>
    </source>
</evidence>
<proteinExistence type="inferred from homology"/>
<reference evidence="10" key="1">
    <citation type="journal article" date="2014" name="Int. J. Syst. Evol. Microbiol.">
        <title>Complete genome sequence of Corynebacterium casei LMG S-19264T (=DSM 44701T), isolated from a smear-ripened cheese.</title>
        <authorList>
            <consortium name="US DOE Joint Genome Institute (JGI-PGF)"/>
            <person name="Walter F."/>
            <person name="Albersmeier A."/>
            <person name="Kalinowski J."/>
            <person name="Ruckert C."/>
        </authorList>
    </citation>
    <scope>NUCLEOTIDE SEQUENCE</scope>
    <source>
        <strain evidence="10">VKM B-2789</strain>
    </source>
</reference>
<evidence type="ECO:0000256" key="4">
    <source>
        <dbReference type="ARBA" id="ARBA00022692"/>
    </source>
</evidence>
<feature type="transmembrane region" description="Helical" evidence="8">
    <location>
        <begin position="351"/>
        <end position="373"/>
    </location>
</feature>
<gene>
    <name evidence="10" type="ORF">GCM10017653_45690</name>
</gene>
<feature type="transmembrane region" description="Helical" evidence="8">
    <location>
        <begin position="521"/>
        <end position="543"/>
    </location>
</feature>
<feature type="transmembrane region" description="Helical" evidence="8">
    <location>
        <begin position="458"/>
        <end position="476"/>
    </location>
</feature>
<evidence type="ECO:0000256" key="5">
    <source>
        <dbReference type="ARBA" id="ARBA00022989"/>
    </source>
</evidence>
<dbReference type="Pfam" id="PF00361">
    <property type="entry name" value="Proton_antipo_M"/>
    <property type="match status" value="1"/>
</dbReference>
<dbReference type="InterPro" id="IPR001750">
    <property type="entry name" value="ND/Mrp_TM"/>
</dbReference>
<evidence type="ECO:0000256" key="8">
    <source>
        <dbReference type="SAM" id="Phobius"/>
    </source>
</evidence>
<keyword evidence="11" id="KW-1185">Reference proteome</keyword>
<keyword evidence="6 8" id="KW-0472">Membrane</keyword>
<keyword evidence="3" id="KW-1003">Cell membrane</keyword>
<evidence type="ECO:0000256" key="1">
    <source>
        <dbReference type="ARBA" id="ARBA00004651"/>
    </source>
</evidence>
<feature type="transmembrane region" description="Helical" evidence="8">
    <location>
        <begin position="231"/>
        <end position="251"/>
    </location>
</feature>
<dbReference type="PANTHER" id="PTHR42703:SF1">
    <property type="entry name" value="NA(+)_H(+) ANTIPORTER SUBUNIT D1"/>
    <property type="match status" value="1"/>
</dbReference>
<dbReference type="PANTHER" id="PTHR42703">
    <property type="entry name" value="NADH DEHYDROGENASE"/>
    <property type="match status" value="1"/>
</dbReference>
<evidence type="ECO:0000256" key="2">
    <source>
        <dbReference type="ARBA" id="ARBA00005346"/>
    </source>
</evidence>
<feature type="transmembrane region" description="Helical" evidence="8">
    <location>
        <begin position="385"/>
        <end position="405"/>
    </location>
</feature>
<reference evidence="10" key="2">
    <citation type="submission" date="2023-01" db="EMBL/GenBank/DDBJ databases">
        <authorList>
            <person name="Sun Q."/>
            <person name="Evtushenko L."/>
        </authorList>
    </citation>
    <scope>NUCLEOTIDE SEQUENCE</scope>
    <source>
        <strain evidence="10">VKM B-2789</strain>
    </source>
</reference>
<dbReference type="GO" id="GO:0005886">
    <property type="term" value="C:plasma membrane"/>
    <property type="evidence" value="ECO:0007669"/>
    <property type="project" value="UniProtKB-SubCell"/>
</dbReference>
<evidence type="ECO:0000256" key="7">
    <source>
        <dbReference type="RuleBase" id="RU000320"/>
    </source>
</evidence>
<comment type="similarity">
    <text evidence="2">Belongs to the CPA3 antiporters (TC 2.A.63) subunit D family.</text>
</comment>
<feature type="transmembrane region" description="Helical" evidence="8">
    <location>
        <begin position="111"/>
        <end position="138"/>
    </location>
</feature>
<feature type="transmembrane region" description="Helical" evidence="8">
    <location>
        <begin position="150"/>
        <end position="173"/>
    </location>
</feature>
<dbReference type="InterPro" id="IPR050586">
    <property type="entry name" value="CPA3_Na-H_Antiporter_D"/>
</dbReference>
<feature type="transmembrane region" description="Helical" evidence="8">
    <location>
        <begin position="263"/>
        <end position="281"/>
    </location>
</feature>
<name>A0A9W6NCE5_9HYPH</name>
<comment type="caution">
    <text evidence="10">The sequence shown here is derived from an EMBL/GenBank/DDBJ whole genome shotgun (WGS) entry which is preliminary data.</text>
</comment>
<protein>
    <recommendedName>
        <fullName evidence="9">NADH:quinone oxidoreductase/Mrp antiporter transmembrane domain-containing protein</fullName>
    </recommendedName>
</protein>
<organism evidence="10 11">
    <name type="scientific">Ancylobacter defluvii</name>
    <dbReference type="NCBI Taxonomy" id="1282440"/>
    <lineage>
        <taxon>Bacteria</taxon>
        <taxon>Pseudomonadati</taxon>
        <taxon>Pseudomonadota</taxon>
        <taxon>Alphaproteobacteria</taxon>
        <taxon>Hyphomicrobiales</taxon>
        <taxon>Xanthobacteraceae</taxon>
        <taxon>Ancylobacter</taxon>
    </lineage>
</organism>
<dbReference type="RefSeq" id="WP_213363558.1">
    <property type="nucleotide sequence ID" value="NZ_BSFM01000021.1"/>
</dbReference>
<dbReference type="EMBL" id="BSFM01000021">
    <property type="protein sequence ID" value="GLK86499.1"/>
    <property type="molecule type" value="Genomic_DNA"/>
</dbReference>
<keyword evidence="4 7" id="KW-0812">Transmembrane</keyword>
<evidence type="ECO:0000259" key="9">
    <source>
        <dbReference type="Pfam" id="PF00361"/>
    </source>
</evidence>
<dbReference type="AlphaFoldDB" id="A0A9W6NCE5"/>
<evidence type="ECO:0000313" key="10">
    <source>
        <dbReference type="EMBL" id="GLK86499.1"/>
    </source>
</evidence>
<evidence type="ECO:0000313" key="11">
    <source>
        <dbReference type="Proteomes" id="UP001143330"/>
    </source>
</evidence>
<feature type="transmembrane region" description="Helical" evidence="8">
    <location>
        <begin position="425"/>
        <end position="446"/>
    </location>
</feature>
<accession>A0A9W6NCE5</accession>
<keyword evidence="5 8" id="KW-1133">Transmembrane helix</keyword>
<sequence>MTRLLIAASFALPLALAAAALWPAMRGRLLALLPVAPLPALAAAILAPGGSLVLTPDPLRLTLALDTPGAMLLGASALLWCAAGAYAASYLATSPRRTAFAVWWLLTMAGSLGLCLVADMTSFYLFFTVASLAAYGLVAHEATPTAQRASLVYMALALLGEAFLLLAFVMMAIGVPGGGNPSIAQAVAGVATSPFRDTILALLVLGFGLKMGLVPLHVWMPLAHPVAPMPASAVLSGIVVKAGVIGLIRFLPFGAPLGGWGEALIILGLFTAFYAVAIGLTQPHPKVVLAYSTVSQMGVVAAIAGAGLVSDSNATPVLVAFYALHHMLVKGALFLGVGVIAAAGGPSARPVFVVMAALALALAGLPFTSGALAKYAVKDLFGNGIAALAATLSATGSTLLMLHFLRRLSRLSASDIEVRPPAGLLLPFLATAAASFLVACLLLPSTGTPYAAVFAPEALWKASWPMLLGAALALALRRSALRMPSIPEGDLIVLAARLVPAIRRLADAADRMDETLRSWPVAGALLLLLLLGLGAAMQLSAGFHPVGG</sequence>
<feature type="transmembrane region" description="Helical" evidence="8">
    <location>
        <begin position="29"/>
        <end position="49"/>
    </location>
</feature>
<feature type="transmembrane region" description="Helical" evidence="8">
    <location>
        <begin position="199"/>
        <end position="219"/>
    </location>
</feature>
<feature type="transmembrane region" description="Helical" evidence="8">
    <location>
        <begin position="321"/>
        <end position="344"/>
    </location>
</feature>